<reference evidence="2 3" key="1">
    <citation type="submission" date="2017-06" db="EMBL/GenBank/DDBJ databases">
        <authorList>
            <person name="Kim H.J."/>
            <person name="Triplett B.A."/>
        </authorList>
    </citation>
    <scope>NUCLEOTIDE SEQUENCE [LARGE SCALE GENOMIC DNA]</scope>
    <source>
        <strain evidence="2 3">CGMCC 4.2132</strain>
    </source>
</reference>
<gene>
    <name evidence="2" type="ORF">SAMN05216276_104460</name>
</gene>
<feature type="compositionally biased region" description="Acidic residues" evidence="1">
    <location>
        <begin position="22"/>
        <end position="36"/>
    </location>
</feature>
<sequence length="166" mass="18229">MWIRVIHCGRSRHSAAGSEAGNEADNEAGNEADSEREEPVMFVDPPAPQPLQPGETPPVSGGLGLPSPDTAMAWEFNPDYQRLVMMWRQVIPVLDTLTASLDKAYQLARSRDVWDAPVSGRYVEDMTAWRTRLGLYRQAILTSISDQAADTPRWIPAAAGAPHAFS</sequence>
<evidence type="ECO:0000313" key="3">
    <source>
        <dbReference type="Proteomes" id="UP000198282"/>
    </source>
</evidence>
<protein>
    <submittedName>
        <fullName evidence="2">Uncharacterized protein</fullName>
    </submittedName>
</protein>
<name>A0A239MT14_9ACTN</name>
<feature type="region of interest" description="Disordered" evidence="1">
    <location>
        <begin position="13"/>
        <end position="59"/>
    </location>
</feature>
<dbReference type="EMBL" id="FZOD01000044">
    <property type="protein sequence ID" value="SNT45098.1"/>
    <property type="molecule type" value="Genomic_DNA"/>
</dbReference>
<dbReference type="Proteomes" id="UP000198282">
    <property type="component" value="Unassembled WGS sequence"/>
</dbReference>
<accession>A0A239MT14</accession>
<organism evidence="2 3">
    <name type="scientific">Streptosporangium subroseum</name>
    <dbReference type="NCBI Taxonomy" id="106412"/>
    <lineage>
        <taxon>Bacteria</taxon>
        <taxon>Bacillati</taxon>
        <taxon>Actinomycetota</taxon>
        <taxon>Actinomycetes</taxon>
        <taxon>Streptosporangiales</taxon>
        <taxon>Streptosporangiaceae</taxon>
        <taxon>Streptosporangium</taxon>
    </lineage>
</organism>
<proteinExistence type="predicted"/>
<evidence type="ECO:0000256" key="1">
    <source>
        <dbReference type="SAM" id="MobiDB-lite"/>
    </source>
</evidence>
<dbReference type="AlphaFoldDB" id="A0A239MT14"/>
<keyword evidence="3" id="KW-1185">Reference proteome</keyword>
<evidence type="ECO:0000313" key="2">
    <source>
        <dbReference type="EMBL" id="SNT45098.1"/>
    </source>
</evidence>